<evidence type="ECO:0000259" key="1">
    <source>
        <dbReference type="Pfam" id="PF18962"/>
    </source>
</evidence>
<dbReference type="InterPro" id="IPR014867">
    <property type="entry name" value="Spore_coat_CotH_CotH2/3/7"/>
</dbReference>
<dbReference type="Pfam" id="PF18962">
    <property type="entry name" value="Por_Secre_tail"/>
    <property type="match status" value="1"/>
</dbReference>
<name>A0ABY4FFM8_9BACT</name>
<keyword evidence="2" id="KW-0808">Transferase</keyword>
<dbReference type="RefSeq" id="WP_244722359.1">
    <property type="nucleotide sequence ID" value="NZ_CP095049.1"/>
</dbReference>
<accession>A0ABY4FFM8</accession>
<keyword evidence="3" id="KW-1185">Reference proteome</keyword>
<sequence length="495" mass="56404">MGTPQTNSAYQVTAQGQRFTLYFTQLPVVHLDARNPIVDSPSTYAKFTLAEPNGTVTELSAGVEIRGAYSQTYPKKSYELSLWNDTTGATSRDARLLQMRTDNKWNLQALYNEPLRLRSKVANEVWLDMHQIYYKASEPDAKNGIATAYVEVFVNNEYKGIYSLTERVDRKQLKLKKYDKGIKGELYKGSSWDGAVTFTALPPYDNTSETWGGFEYKHPEEEINWSNLYAFVGFVKSSSDQEFYSRYQEQLKLDNAVDYYIFLNLLRATDNTGKNLYIAKYKTGEPYFFVPWDLDGVFGTDWQGLNSPTTDDLLSNGLFDRLSQDCAANGFRSALSRRWTQLRTTVLTEDRLRAKFAAAHNYLQANNVYARERHAWRDFTYSPDQLTYMNTWLHDRLAYLDVAFTQPCSSPTLATATSQKTDALTLYPNPANDYIIVTATEPYELCVRDLRGQMLLRVQGRGRQEKITLGTLAKGLYVATITGAGSVRTQKLVIN</sequence>
<dbReference type="GO" id="GO:0016301">
    <property type="term" value="F:kinase activity"/>
    <property type="evidence" value="ECO:0007669"/>
    <property type="project" value="UniProtKB-KW"/>
</dbReference>
<dbReference type="EMBL" id="CP095049">
    <property type="protein sequence ID" value="UOQ54813.1"/>
    <property type="molecule type" value="Genomic_DNA"/>
</dbReference>
<dbReference type="InterPro" id="IPR026444">
    <property type="entry name" value="Secre_tail"/>
</dbReference>
<evidence type="ECO:0000313" key="2">
    <source>
        <dbReference type="EMBL" id="UOQ54813.1"/>
    </source>
</evidence>
<reference evidence="2 3" key="1">
    <citation type="submission" date="2022-04" db="EMBL/GenBank/DDBJ databases">
        <title>Hymenobacter sp. isolated from the air.</title>
        <authorList>
            <person name="Won M."/>
            <person name="Lee C.-M."/>
            <person name="Woen H.-Y."/>
            <person name="Kwon S.-W."/>
        </authorList>
    </citation>
    <scope>NUCLEOTIDE SEQUENCE [LARGE SCALE GENOMIC DNA]</scope>
    <source>
        <strain evidence="3">5116 S-27</strain>
    </source>
</reference>
<proteinExistence type="predicted"/>
<keyword evidence="2" id="KW-0418">Kinase</keyword>
<organism evidence="2 3">
    <name type="scientific">Hymenobacter cellulosivorans</name>
    <dbReference type="NCBI Taxonomy" id="2932249"/>
    <lineage>
        <taxon>Bacteria</taxon>
        <taxon>Pseudomonadati</taxon>
        <taxon>Bacteroidota</taxon>
        <taxon>Cytophagia</taxon>
        <taxon>Cytophagales</taxon>
        <taxon>Hymenobacteraceae</taxon>
        <taxon>Hymenobacter</taxon>
    </lineage>
</organism>
<gene>
    <name evidence="2" type="ORF">MUN80_08655</name>
</gene>
<evidence type="ECO:0000313" key="3">
    <source>
        <dbReference type="Proteomes" id="UP000831785"/>
    </source>
</evidence>
<dbReference type="Pfam" id="PF08757">
    <property type="entry name" value="CotH"/>
    <property type="match status" value="1"/>
</dbReference>
<dbReference type="NCBIfam" id="TIGR04183">
    <property type="entry name" value="Por_Secre_tail"/>
    <property type="match status" value="1"/>
</dbReference>
<dbReference type="Proteomes" id="UP000831785">
    <property type="component" value="Chromosome"/>
</dbReference>
<feature type="domain" description="Secretion system C-terminal sorting" evidence="1">
    <location>
        <begin position="426"/>
        <end position="494"/>
    </location>
</feature>
<protein>
    <submittedName>
        <fullName evidence="2">CotH kinase family protein</fullName>
    </submittedName>
</protein>